<keyword evidence="4" id="KW-0067">ATP-binding</keyword>
<dbReference type="Pfam" id="PF02733">
    <property type="entry name" value="Dak1"/>
    <property type="match status" value="1"/>
</dbReference>
<keyword evidence="3 7" id="KW-0418">Kinase</keyword>
<keyword evidence="1" id="KW-0808">Transferase</keyword>
<proteinExistence type="predicted"/>
<accession>A0A8J3YAY4</accession>
<dbReference type="GO" id="GO:0019563">
    <property type="term" value="P:glycerol catabolic process"/>
    <property type="evidence" value="ECO:0007669"/>
    <property type="project" value="TreeGrafter"/>
</dbReference>
<dbReference type="SUPFAM" id="SSF101473">
    <property type="entry name" value="DhaL-like"/>
    <property type="match status" value="1"/>
</dbReference>
<dbReference type="FunFam" id="1.25.40.340:FF:000002">
    <property type="entry name" value="Dihydroxyacetone kinase, L subunit"/>
    <property type="match status" value="1"/>
</dbReference>
<dbReference type="InterPro" id="IPR004007">
    <property type="entry name" value="DhaL_dom"/>
</dbReference>
<dbReference type="InterPro" id="IPR050861">
    <property type="entry name" value="Dihydroxyacetone_Kinase"/>
</dbReference>
<protein>
    <submittedName>
        <fullName evidence="7">Erythrulose kinase</fullName>
    </submittedName>
</protein>
<dbReference type="EMBL" id="BOOY01000027">
    <property type="protein sequence ID" value="GIJ04418.1"/>
    <property type="molecule type" value="Genomic_DNA"/>
</dbReference>
<evidence type="ECO:0000256" key="3">
    <source>
        <dbReference type="ARBA" id="ARBA00022777"/>
    </source>
</evidence>
<dbReference type="PROSITE" id="PS51481">
    <property type="entry name" value="DHAK"/>
    <property type="match status" value="1"/>
</dbReference>
<organism evidence="7 8">
    <name type="scientific">Spirilliplanes yamanashiensis</name>
    <dbReference type="NCBI Taxonomy" id="42233"/>
    <lineage>
        <taxon>Bacteria</taxon>
        <taxon>Bacillati</taxon>
        <taxon>Actinomycetota</taxon>
        <taxon>Actinomycetes</taxon>
        <taxon>Micromonosporales</taxon>
        <taxon>Micromonosporaceae</taxon>
        <taxon>Spirilliplanes</taxon>
    </lineage>
</organism>
<evidence type="ECO:0000259" key="5">
    <source>
        <dbReference type="PROSITE" id="PS51480"/>
    </source>
</evidence>
<dbReference type="SMART" id="SM01120">
    <property type="entry name" value="Dak2"/>
    <property type="match status" value="1"/>
</dbReference>
<keyword evidence="8" id="KW-1185">Reference proteome</keyword>
<dbReference type="FunFam" id="3.40.50.10440:FF:000001">
    <property type="entry name" value="Dihydroxyacetone kinase, DhaK subunit"/>
    <property type="match status" value="1"/>
</dbReference>
<dbReference type="Gene3D" id="3.30.1180.20">
    <property type="entry name" value="Dihydroxyacetone kinase, domain 2"/>
    <property type="match status" value="1"/>
</dbReference>
<evidence type="ECO:0000313" key="8">
    <source>
        <dbReference type="Proteomes" id="UP000652013"/>
    </source>
</evidence>
<dbReference type="GO" id="GO:0004371">
    <property type="term" value="F:glycerone kinase activity"/>
    <property type="evidence" value="ECO:0007669"/>
    <property type="project" value="InterPro"/>
</dbReference>
<sequence length="582" mass="59443">MTYVYNSERAFKDDTIDGLCAAYGRYLRRVPGTSAVASVSAPEPGRVSTIVGGGSGHYPSFAGLVGPGLADAAVCGDVFTSPSAEQAHRTIRAVDGGAGVLMLFGNYAGDVMHFGLAADLARAQQGIDARIVLVTDDIASAPPERAGERRGIAGDFFVFRAAASAAHRGDSLDEVERAARHCNDATRTIGVAFDGLTVPGRDEPLFTVEPATMVLGLGIHGEPGIQTMPLLPADDLGRLLVARLLAERPPAADRARVLVNGLGRVKYEELFILYRAVAAALHEAGVRLTEPEIGEFVTSLDMGGCSVTLVWTDDELEELLSAPCAAPGYNRPGPVPGLDGAPRPFGPHAAEVGAELPVVPAGELAPSGRTARAVLAAMGERLHELEKHLGDLDAVAADGDHGTTMTRGMDAALHAADRAGPDAAAVLRAAGMAFADAAGGASGALWGSGLTTVGALLGAAGDDRPGAVYLAGAFEAAREAVIRLGGSVPGDKTMVDALDAFVREFRTAADGGARVTDAWSAAAAAARAAAEATKDMRARRGRAARLADRSVGTLDPGAVSLAESLTAAGAALRQASTLGTPS</sequence>
<evidence type="ECO:0000259" key="6">
    <source>
        <dbReference type="PROSITE" id="PS51481"/>
    </source>
</evidence>
<dbReference type="GO" id="GO:0005829">
    <property type="term" value="C:cytosol"/>
    <property type="evidence" value="ECO:0007669"/>
    <property type="project" value="TreeGrafter"/>
</dbReference>
<dbReference type="InterPro" id="IPR036117">
    <property type="entry name" value="DhaL_dom_sf"/>
</dbReference>
<dbReference type="NCBIfam" id="NF011049">
    <property type="entry name" value="PRK14479.1"/>
    <property type="match status" value="1"/>
</dbReference>
<dbReference type="PANTHER" id="PTHR28629:SF4">
    <property type="entry name" value="TRIOKINASE_FMN CYCLASE"/>
    <property type="match status" value="1"/>
</dbReference>
<dbReference type="InterPro" id="IPR004006">
    <property type="entry name" value="DhaK_dom"/>
</dbReference>
<dbReference type="SUPFAM" id="SSF82549">
    <property type="entry name" value="DAK1/DegV-like"/>
    <property type="match status" value="1"/>
</dbReference>
<feature type="domain" description="DhaK" evidence="6">
    <location>
        <begin position="7"/>
        <end position="329"/>
    </location>
</feature>
<dbReference type="PROSITE" id="PS51480">
    <property type="entry name" value="DHAL"/>
    <property type="match status" value="1"/>
</dbReference>
<dbReference type="Proteomes" id="UP000652013">
    <property type="component" value="Unassembled WGS sequence"/>
</dbReference>
<dbReference type="Gene3D" id="1.25.40.340">
    <property type="match status" value="1"/>
</dbReference>
<comment type="caution">
    <text evidence="7">The sequence shown here is derived from an EMBL/GenBank/DDBJ whole genome shotgun (WGS) entry which is preliminary data.</text>
</comment>
<dbReference type="PANTHER" id="PTHR28629">
    <property type="entry name" value="TRIOKINASE/FMN CYCLASE"/>
    <property type="match status" value="1"/>
</dbReference>
<evidence type="ECO:0000256" key="1">
    <source>
        <dbReference type="ARBA" id="ARBA00022679"/>
    </source>
</evidence>
<evidence type="ECO:0000313" key="7">
    <source>
        <dbReference type="EMBL" id="GIJ04418.1"/>
    </source>
</evidence>
<feature type="domain" description="DhaL" evidence="5">
    <location>
        <begin position="369"/>
        <end position="570"/>
    </location>
</feature>
<reference evidence="7" key="1">
    <citation type="submission" date="2021-01" db="EMBL/GenBank/DDBJ databases">
        <title>Whole genome shotgun sequence of Spirilliplanes yamanashiensis NBRC 15828.</title>
        <authorList>
            <person name="Komaki H."/>
            <person name="Tamura T."/>
        </authorList>
    </citation>
    <scope>NUCLEOTIDE SEQUENCE</scope>
    <source>
        <strain evidence="7">NBRC 15828</strain>
    </source>
</reference>
<dbReference type="AlphaFoldDB" id="A0A8J3YAY4"/>
<keyword evidence="2" id="KW-0547">Nucleotide-binding</keyword>
<dbReference type="Gene3D" id="3.40.50.10440">
    <property type="entry name" value="Dihydroxyacetone kinase, domain 1"/>
    <property type="match status" value="1"/>
</dbReference>
<dbReference type="Pfam" id="PF02734">
    <property type="entry name" value="Dak2"/>
    <property type="match status" value="1"/>
</dbReference>
<gene>
    <name evidence="7" type="ORF">Sya03_37700</name>
</gene>
<dbReference type="RefSeq" id="WP_203939654.1">
    <property type="nucleotide sequence ID" value="NZ_BAAAGJ010000005.1"/>
</dbReference>
<evidence type="ECO:0000256" key="2">
    <source>
        <dbReference type="ARBA" id="ARBA00022741"/>
    </source>
</evidence>
<dbReference type="GO" id="GO:0005524">
    <property type="term" value="F:ATP binding"/>
    <property type="evidence" value="ECO:0007669"/>
    <property type="project" value="UniProtKB-KW"/>
</dbReference>
<evidence type="ECO:0000256" key="4">
    <source>
        <dbReference type="ARBA" id="ARBA00022840"/>
    </source>
</evidence>
<name>A0A8J3YAY4_9ACTN</name>